<dbReference type="Proteomes" id="UP000248627">
    <property type="component" value="Unassembled WGS sequence"/>
</dbReference>
<evidence type="ECO:0000313" key="2">
    <source>
        <dbReference type="Proteomes" id="UP000248627"/>
    </source>
</evidence>
<evidence type="ECO:0000313" key="1">
    <source>
        <dbReference type="EMBL" id="PZG00056.1"/>
    </source>
</evidence>
<name>A0A2W2CKU1_9ACTN</name>
<dbReference type="AlphaFoldDB" id="A0A2W2CKU1"/>
<dbReference type="EMBL" id="POTX01000014">
    <property type="protein sequence ID" value="PZG00056.1"/>
    <property type="molecule type" value="Genomic_DNA"/>
</dbReference>
<sequence>MSQRHAPLRPIWICTGCAHPWPCGPARVELVADYAGQRRELAVDLAELLREATADLTRICPEPPDPVAVYARFLGWLRRTPDA</sequence>
<gene>
    <name evidence="1" type="ORF">C1I93_03755</name>
</gene>
<keyword evidence="2" id="KW-1185">Reference proteome</keyword>
<dbReference type="RefSeq" id="WP_111241798.1">
    <property type="nucleotide sequence ID" value="NZ_AP023358.1"/>
</dbReference>
<proteinExistence type="predicted"/>
<protein>
    <submittedName>
        <fullName evidence="1">Flavin reductase</fullName>
    </submittedName>
</protein>
<comment type="caution">
    <text evidence="1">The sequence shown here is derived from an EMBL/GenBank/DDBJ whole genome shotgun (WGS) entry which is preliminary data.</text>
</comment>
<reference evidence="1 2" key="1">
    <citation type="submission" date="2018-01" db="EMBL/GenBank/DDBJ databases">
        <title>Draft genome sequence of Jishengella endophytica.</title>
        <authorList>
            <person name="Sahin N."/>
            <person name="Ay H."/>
            <person name="Saygin H."/>
        </authorList>
    </citation>
    <scope>NUCLEOTIDE SEQUENCE [LARGE SCALE GENOMIC DNA]</scope>
    <source>
        <strain evidence="1 2">DSM 45430</strain>
    </source>
</reference>
<organism evidence="1 2">
    <name type="scientific">Micromonospora endophytica</name>
    <dbReference type="NCBI Taxonomy" id="515350"/>
    <lineage>
        <taxon>Bacteria</taxon>
        <taxon>Bacillati</taxon>
        <taxon>Actinomycetota</taxon>
        <taxon>Actinomycetes</taxon>
        <taxon>Micromonosporales</taxon>
        <taxon>Micromonosporaceae</taxon>
        <taxon>Micromonospora</taxon>
    </lineage>
</organism>
<accession>A0A2W2CKU1</accession>
<dbReference type="OrthoDB" id="3393036at2"/>